<dbReference type="InterPro" id="IPR001584">
    <property type="entry name" value="Integrase_cat-core"/>
</dbReference>
<feature type="compositionally biased region" description="Basic and acidic residues" evidence="1">
    <location>
        <begin position="680"/>
        <end position="703"/>
    </location>
</feature>
<dbReference type="EMBL" id="WWCT01000007">
    <property type="protein sequence ID" value="MYN26950.1"/>
    <property type="molecule type" value="Genomic_DNA"/>
</dbReference>
<keyword evidence="4" id="KW-1185">Reference proteome</keyword>
<comment type="caution">
    <text evidence="3">The sequence shown here is derived from an EMBL/GenBank/DDBJ whole genome shotgun (WGS) entry which is preliminary data.</text>
</comment>
<dbReference type="PROSITE" id="PS50994">
    <property type="entry name" value="INTEGRASE"/>
    <property type="match status" value="1"/>
</dbReference>
<gene>
    <name evidence="3" type="ORF">GTP69_11070</name>
</gene>
<proteinExistence type="predicted"/>
<evidence type="ECO:0000259" key="2">
    <source>
        <dbReference type="PROSITE" id="PS50994"/>
    </source>
</evidence>
<dbReference type="SUPFAM" id="SSF53098">
    <property type="entry name" value="Ribonuclease H-like"/>
    <property type="match status" value="1"/>
</dbReference>
<dbReference type="RefSeq" id="WP_161054954.1">
    <property type="nucleotide sequence ID" value="NZ_WWCT01000007.1"/>
</dbReference>
<name>A0ABW9VZ89_9BURK</name>
<dbReference type="InterPro" id="IPR036397">
    <property type="entry name" value="RNaseH_sf"/>
</dbReference>
<feature type="region of interest" description="Disordered" evidence="1">
    <location>
        <begin position="676"/>
        <end position="737"/>
    </location>
</feature>
<feature type="domain" description="Integrase catalytic" evidence="2">
    <location>
        <begin position="313"/>
        <end position="455"/>
    </location>
</feature>
<accession>A0ABW9VZ89</accession>
<dbReference type="InterPro" id="IPR012337">
    <property type="entry name" value="RNaseH-like_sf"/>
</dbReference>
<reference evidence="3 4" key="1">
    <citation type="submission" date="2019-12" db="EMBL/GenBank/DDBJ databases">
        <title>Novel species isolated from a subtropical stream in China.</title>
        <authorList>
            <person name="Lu H."/>
        </authorList>
    </citation>
    <scope>NUCLEOTIDE SEQUENCE [LARGE SCALE GENOMIC DNA]</scope>
    <source>
        <strain evidence="3 4">CY42W</strain>
    </source>
</reference>
<evidence type="ECO:0000313" key="4">
    <source>
        <dbReference type="Proteomes" id="UP000642144"/>
    </source>
</evidence>
<dbReference type="Gene3D" id="3.30.420.10">
    <property type="entry name" value="Ribonuclease H-like superfamily/Ribonuclease H"/>
    <property type="match status" value="1"/>
</dbReference>
<dbReference type="Proteomes" id="UP000642144">
    <property type="component" value="Unassembled WGS sequence"/>
</dbReference>
<sequence length="737" mass="83994">MEGLSHNQTFQIEDGDLAGIYRVVVNDIAGRLAGVVRLDAHIGSSDNDLETSESAGPTMRRRGLTLTGKLQWFEHSELAELKRLGLLSTIELARENFEDSPTDDAILERRKNMMARFLHFDTLMRTIRETGSIAPLVSDTLREHGGSKSNVYKLWALLCRFGFSADSLRSRMDRCGAPGVHRHCSVGGRQKNGRKTNAERVAIRTGEPIPRPQPGMTEEWRQLILIEDSKIPSPKPQFIKRFDDIMKGFRRYFRDDGNTLTPRPLEMGEYPNQDQVRRVLTVDIPVLERIRQKTTAGHYALHHRPLKNTNWKGVSGPGHTWAIDSTIADMYLRSSINRAWHIGRPIVYVMVDVWSTAVVGFYVCLRGPSWEMAKVAIFNATADSRLFGDLWKFAPVESLYPRPAMPAIILSDRGEYLSYAAKETAFDLIDNLSIAAPYRPDWKGCVEVIHRIEKDHQFWVPGAIDARRKEYELRKFDPRKAIFTIAEYTHYLYNVFRKYNLTADRRHRLDTHMIAEDIPATPAGLWRWGHEIGIGTERKFDREKLIEKLLVPGQATVRRNGIFFNNLAYESELVSTSKWLGEARNVGRWSVDCHHYPGSVSRIWIPDTIKGAGRLELTLSQQTTASADQTFEEVEDARMYQSLKRRDEKHNAMQTRMEVNDENEALVAKARAATAAACKDQMRDKPSQSEARSMETEMAKDEATVSPPLAESQTHQSNHVQIRKAVLAAKQNERRAS</sequence>
<evidence type="ECO:0000313" key="3">
    <source>
        <dbReference type="EMBL" id="MYN26950.1"/>
    </source>
</evidence>
<protein>
    <submittedName>
        <fullName evidence="3">DDE-type integrase/transposase/recombinase</fullName>
    </submittedName>
</protein>
<organism evidence="3 4">
    <name type="scientific">Duganella levis</name>
    <dbReference type="NCBI Taxonomy" id="2692169"/>
    <lineage>
        <taxon>Bacteria</taxon>
        <taxon>Pseudomonadati</taxon>
        <taxon>Pseudomonadota</taxon>
        <taxon>Betaproteobacteria</taxon>
        <taxon>Burkholderiales</taxon>
        <taxon>Oxalobacteraceae</taxon>
        <taxon>Telluria group</taxon>
        <taxon>Duganella</taxon>
    </lineage>
</organism>
<evidence type="ECO:0000256" key="1">
    <source>
        <dbReference type="SAM" id="MobiDB-lite"/>
    </source>
</evidence>
<feature type="compositionally biased region" description="Polar residues" evidence="1">
    <location>
        <begin position="711"/>
        <end position="720"/>
    </location>
</feature>